<feature type="region of interest" description="Disordered" evidence="2">
    <location>
        <begin position="147"/>
        <end position="179"/>
    </location>
</feature>
<keyword evidence="4" id="KW-1185">Reference proteome</keyword>
<gene>
    <name evidence="3" type="ORF">SAMN05444339_12216</name>
</gene>
<sequence>MNELELENDDLKRRNADLNNDNRYLRRTRDTIRTDLANERALREAITEKGTDITRRMTQRTSRSITANFGSMAAEAVPYVGIAAIVGVTFYEVRDACLTMSDMRELSDMFGTPSSNENRYCGFTLQEFKDQVFNTSSKVDCSNLDMPSEMVEECGKPPAIQRELPEDEPGDALLRPQKP</sequence>
<dbReference type="AlphaFoldDB" id="A0A1M5FLS0"/>
<evidence type="ECO:0000256" key="1">
    <source>
        <dbReference type="SAM" id="Coils"/>
    </source>
</evidence>
<dbReference type="EMBL" id="FQUE01000022">
    <property type="protein sequence ID" value="SHF92448.1"/>
    <property type="molecule type" value="Genomic_DNA"/>
</dbReference>
<proteinExistence type="predicted"/>
<evidence type="ECO:0000313" key="3">
    <source>
        <dbReference type="EMBL" id="SHF92448.1"/>
    </source>
</evidence>
<feature type="coiled-coil region" evidence="1">
    <location>
        <begin position="1"/>
        <end position="28"/>
    </location>
</feature>
<evidence type="ECO:0000256" key="2">
    <source>
        <dbReference type="SAM" id="MobiDB-lite"/>
    </source>
</evidence>
<accession>A0A1M5FLS0</accession>
<evidence type="ECO:0000313" key="4">
    <source>
        <dbReference type="Proteomes" id="UP000183987"/>
    </source>
</evidence>
<dbReference type="Proteomes" id="UP000183987">
    <property type="component" value="Unassembled WGS sequence"/>
</dbReference>
<name>A0A1M5FLS0_LOKAT</name>
<reference evidence="4" key="1">
    <citation type="submission" date="2016-11" db="EMBL/GenBank/DDBJ databases">
        <authorList>
            <person name="Varghese N."/>
            <person name="Submissions S."/>
        </authorList>
    </citation>
    <scope>NUCLEOTIDE SEQUENCE [LARGE SCALE GENOMIC DNA]</scope>
    <source>
        <strain evidence="4">DSM 29326</strain>
    </source>
</reference>
<organism evidence="3 4">
    <name type="scientific">Loktanella atrilutea</name>
    <dbReference type="NCBI Taxonomy" id="366533"/>
    <lineage>
        <taxon>Bacteria</taxon>
        <taxon>Pseudomonadati</taxon>
        <taxon>Pseudomonadota</taxon>
        <taxon>Alphaproteobacteria</taxon>
        <taxon>Rhodobacterales</taxon>
        <taxon>Roseobacteraceae</taxon>
        <taxon>Loktanella</taxon>
    </lineage>
</organism>
<protein>
    <submittedName>
        <fullName evidence="3">Uncharacterized protein</fullName>
    </submittedName>
</protein>
<keyword evidence="1" id="KW-0175">Coiled coil</keyword>